<protein>
    <submittedName>
        <fullName evidence="1">Uncharacterized protein</fullName>
    </submittedName>
</protein>
<name>A0ABW7YG09_STRCE</name>
<comment type="caution">
    <text evidence="1">The sequence shown here is derived from an EMBL/GenBank/DDBJ whole genome shotgun (WGS) entry which is preliminary data.</text>
</comment>
<gene>
    <name evidence="1" type="ORF">ACIA8P_43135</name>
</gene>
<keyword evidence="2" id="KW-1185">Reference proteome</keyword>
<sequence length="47" mass="5268">MINRTAQLERNPVCHNALTAPAVELLSVRNVTGQEIEQDVWYTADAE</sequence>
<dbReference type="RefSeq" id="WP_398661926.1">
    <property type="nucleotide sequence ID" value="NZ_JBITDC010000027.1"/>
</dbReference>
<organism evidence="1 2">
    <name type="scientific">Streptomyces cellulosae</name>
    <dbReference type="NCBI Taxonomy" id="1968"/>
    <lineage>
        <taxon>Bacteria</taxon>
        <taxon>Bacillati</taxon>
        <taxon>Actinomycetota</taxon>
        <taxon>Actinomycetes</taxon>
        <taxon>Kitasatosporales</taxon>
        <taxon>Streptomycetaceae</taxon>
        <taxon>Streptomyces</taxon>
    </lineage>
</organism>
<proteinExistence type="predicted"/>
<accession>A0ABW7YG09</accession>
<evidence type="ECO:0000313" key="2">
    <source>
        <dbReference type="Proteomes" id="UP001612415"/>
    </source>
</evidence>
<dbReference type="Proteomes" id="UP001612415">
    <property type="component" value="Unassembled WGS sequence"/>
</dbReference>
<reference evidence="1 2" key="1">
    <citation type="submission" date="2024-10" db="EMBL/GenBank/DDBJ databases">
        <title>The Natural Products Discovery Center: Release of the First 8490 Sequenced Strains for Exploring Actinobacteria Biosynthetic Diversity.</title>
        <authorList>
            <person name="Kalkreuter E."/>
            <person name="Kautsar S.A."/>
            <person name="Yang D."/>
            <person name="Bader C.D."/>
            <person name="Teijaro C.N."/>
            <person name="Fluegel L."/>
            <person name="Davis C.M."/>
            <person name="Simpson J.R."/>
            <person name="Lauterbach L."/>
            <person name="Steele A.D."/>
            <person name="Gui C."/>
            <person name="Meng S."/>
            <person name="Li G."/>
            <person name="Viehrig K."/>
            <person name="Ye F."/>
            <person name="Su P."/>
            <person name="Kiefer A.F."/>
            <person name="Nichols A."/>
            <person name="Cepeda A.J."/>
            <person name="Yan W."/>
            <person name="Fan B."/>
            <person name="Jiang Y."/>
            <person name="Adhikari A."/>
            <person name="Zheng C.-J."/>
            <person name="Schuster L."/>
            <person name="Cowan T.M."/>
            <person name="Smanski M.J."/>
            <person name="Chevrette M.G."/>
            <person name="De Carvalho L.P.S."/>
            <person name="Shen B."/>
        </authorList>
    </citation>
    <scope>NUCLEOTIDE SEQUENCE [LARGE SCALE GENOMIC DNA]</scope>
    <source>
        <strain evidence="1 2">NPDC051599</strain>
    </source>
</reference>
<evidence type="ECO:0000313" key="1">
    <source>
        <dbReference type="EMBL" id="MFI5681327.1"/>
    </source>
</evidence>
<dbReference type="EMBL" id="JBITDC010000027">
    <property type="protein sequence ID" value="MFI5681327.1"/>
    <property type="molecule type" value="Genomic_DNA"/>
</dbReference>